<dbReference type="Proteomes" id="UP000276215">
    <property type="component" value="Unassembled WGS sequence"/>
</dbReference>
<evidence type="ECO:0000313" key="3">
    <source>
        <dbReference type="Proteomes" id="UP000276215"/>
    </source>
</evidence>
<accession>A0A3N4JG11</accession>
<dbReference type="AlphaFoldDB" id="A0A3N4JG11"/>
<feature type="region of interest" description="Disordered" evidence="1">
    <location>
        <begin position="129"/>
        <end position="161"/>
    </location>
</feature>
<keyword evidence="3" id="KW-1185">Reference proteome</keyword>
<evidence type="ECO:0000313" key="2">
    <source>
        <dbReference type="EMBL" id="RPA95340.1"/>
    </source>
</evidence>
<name>A0A3N4JG11_9PEZI</name>
<feature type="compositionally biased region" description="Basic residues" evidence="1">
    <location>
        <begin position="7"/>
        <end position="20"/>
    </location>
</feature>
<proteinExistence type="predicted"/>
<organism evidence="2 3">
    <name type="scientific">Choiromyces venosus 120613-1</name>
    <dbReference type="NCBI Taxonomy" id="1336337"/>
    <lineage>
        <taxon>Eukaryota</taxon>
        <taxon>Fungi</taxon>
        <taxon>Dikarya</taxon>
        <taxon>Ascomycota</taxon>
        <taxon>Pezizomycotina</taxon>
        <taxon>Pezizomycetes</taxon>
        <taxon>Pezizales</taxon>
        <taxon>Tuberaceae</taxon>
        <taxon>Choiromyces</taxon>
    </lineage>
</organism>
<protein>
    <submittedName>
        <fullName evidence="2">Uncharacterized protein</fullName>
    </submittedName>
</protein>
<feature type="region of interest" description="Disordered" evidence="1">
    <location>
        <begin position="1"/>
        <end position="21"/>
    </location>
</feature>
<sequence>MYSKPAKLVKRDKGKKKTVNRSRIPTQGKAWIDREDLERFFESQTTEPCQTAKQKYQNAMKHISTRKDKLAECTHKRNDVEKMEEVGKLPKWYKTGAELLQEECHLVKQISKVEQRIKKLEKHIEELAGNVDAEGGEHIGEDSGSSEDFNGVGVDTTPTPW</sequence>
<evidence type="ECO:0000256" key="1">
    <source>
        <dbReference type="SAM" id="MobiDB-lite"/>
    </source>
</evidence>
<dbReference type="EMBL" id="ML120427">
    <property type="protein sequence ID" value="RPA95340.1"/>
    <property type="molecule type" value="Genomic_DNA"/>
</dbReference>
<reference evidence="2 3" key="1">
    <citation type="journal article" date="2018" name="Nat. Ecol. Evol.">
        <title>Pezizomycetes genomes reveal the molecular basis of ectomycorrhizal truffle lifestyle.</title>
        <authorList>
            <person name="Murat C."/>
            <person name="Payen T."/>
            <person name="Noel B."/>
            <person name="Kuo A."/>
            <person name="Morin E."/>
            <person name="Chen J."/>
            <person name="Kohler A."/>
            <person name="Krizsan K."/>
            <person name="Balestrini R."/>
            <person name="Da Silva C."/>
            <person name="Montanini B."/>
            <person name="Hainaut M."/>
            <person name="Levati E."/>
            <person name="Barry K.W."/>
            <person name="Belfiori B."/>
            <person name="Cichocki N."/>
            <person name="Clum A."/>
            <person name="Dockter R.B."/>
            <person name="Fauchery L."/>
            <person name="Guy J."/>
            <person name="Iotti M."/>
            <person name="Le Tacon F."/>
            <person name="Lindquist E.A."/>
            <person name="Lipzen A."/>
            <person name="Malagnac F."/>
            <person name="Mello A."/>
            <person name="Molinier V."/>
            <person name="Miyauchi S."/>
            <person name="Poulain J."/>
            <person name="Riccioni C."/>
            <person name="Rubini A."/>
            <person name="Sitrit Y."/>
            <person name="Splivallo R."/>
            <person name="Traeger S."/>
            <person name="Wang M."/>
            <person name="Zifcakova L."/>
            <person name="Wipf D."/>
            <person name="Zambonelli A."/>
            <person name="Paolocci F."/>
            <person name="Nowrousian M."/>
            <person name="Ottonello S."/>
            <person name="Baldrian P."/>
            <person name="Spatafora J.W."/>
            <person name="Henrissat B."/>
            <person name="Nagy L.G."/>
            <person name="Aury J.M."/>
            <person name="Wincker P."/>
            <person name="Grigoriev I.V."/>
            <person name="Bonfante P."/>
            <person name="Martin F.M."/>
        </authorList>
    </citation>
    <scope>NUCLEOTIDE SEQUENCE [LARGE SCALE GENOMIC DNA]</scope>
    <source>
        <strain evidence="2 3">120613-1</strain>
    </source>
</reference>
<gene>
    <name evidence="2" type="ORF">L873DRAFT_1846047</name>
</gene>